<reference evidence="1 2" key="1">
    <citation type="journal article" date="2019" name="Nat. Ecol. Evol.">
        <title>Megaphylogeny resolves global patterns of mushroom evolution.</title>
        <authorList>
            <person name="Varga T."/>
            <person name="Krizsan K."/>
            <person name="Foldi C."/>
            <person name="Dima B."/>
            <person name="Sanchez-Garcia M."/>
            <person name="Sanchez-Ramirez S."/>
            <person name="Szollosi G.J."/>
            <person name="Szarkandi J.G."/>
            <person name="Papp V."/>
            <person name="Albert L."/>
            <person name="Andreopoulos W."/>
            <person name="Angelini C."/>
            <person name="Antonin V."/>
            <person name="Barry K.W."/>
            <person name="Bougher N.L."/>
            <person name="Buchanan P."/>
            <person name="Buyck B."/>
            <person name="Bense V."/>
            <person name="Catcheside P."/>
            <person name="Chovatia M."/>
            <person name="Cooper J."/>
            <person name="Damon W."/>
            <person name="Desjardin D."/>
            <person name="Finy P."/>
            <person name="Geml J."/>
            <person name="Haridas S."/>
            <person name="Hughes K."/>
            <person name="Justo A."/>
            <person name="Karasinski D."/>
            <person name="Kautmanova I."/>
            <person name="Kiss B."/>
            <person name="Kocsube S."/>
            <person name="Kotiranta H."/>
            <person name="LaButti K.M."/>
            <person name="Lechner B.E."/>
            <person name="Liimatainen K."/>
            <person name="Lipzen A."/>
            <person name="Lukacs Z."/>
            <person name="Mihaltcheva S."/>
            <person name="Morgado L.N."/>
            <person name="Niskanen T."/>
            <person name="Noordeloos M.E."/>
            <person name="Ohm R.A."/>
            <person name="Ortiz-Santana B."/>
            <person name="Ovrebo C."/>
            <person name="Racz N."/>
            <person name="Riley R."/>
            <person name="Savchenko A."/>
            <person name="Shiryaev A."/>
            <person name="Soop K."/>
            <person name="Spirin V."/>
            <person name="Szebenyi C."/>
            <person name="Tomsovsky M."/>
            <person name="Tulloss R.E."/>
            <person name="Uehling J."/>
            <person name="Grigoriev I.V."/>
            <person name="Vagvolgyi C."/>
            <person name="Papp T."/>
            <person name="Martin F.M."/>
            <person name="Miettinen O."/>
            <person name="Hibbett D.S."/>
            <person name="Nagy L.G."/>
        </authorList>
    </citation>
    <scope>NUCLEOTIDE SEQUENCE [LARGE SCALE GENOMIC DNA]</scope>
    <source>
        <strain evidence="1 2">NL-1719</strain>
    </source>
</reference>
<keyword evidence="2" id="KW-1185">Reference proteome</keyword>
<organism evidence="1 2">
    <name type="scientific">Pluteus cervinus</name>
    <dbReference type="NCBI Taxonomy" id="181527"/>
    <lineage>
        <taxon>Eukaryota</taxon>
        <taxon>Fungi</taxon>
        <taxon>Dikarya</taxon>
        <taxon>Basidiomycota</taxon>
        <taxon>Agaricomycotina</taxon>
        <taxon>Agaricomycetes</taxon>
        <taxon>Agaricomycetidae</taxon>
        <taxon>Agaricales</taxon>
        <taxon>Pluteineae</taxon>
        <taxon>Pluteaceae</taxon>
        <taxon>Pluteus</taxon>
    </lineage>
</organism>
<protein>
    <submittedName>
        <fullName evidence="1">Fungal hydrophobin</fullName>
    </submittedName>
</protein>
<name>A0ACD3BBR7_9AGAR</name>
<evidence type="ECO:0000313" key="1">
    <source>
        <dbReference type="EMBL" id="TFK75523.1"/>
    </source>
</evidence>
<proteinExistence type="predicted"/>
<dbReference type="Proteomes" id="UP000308600">
    <property type="component" value="Unassembled WGS sequence"/>
</dbReference>
<evidence type="ECO:0000313" key="2">
    <source>
        <dbReference type="Proteomes" id="UP000308600"/>
    </source>
</evidence>
<accession>A0ACD3BBR7</accession>
<dbReference type="EMBL" id="ML208262">
    <property type="protein sequence ID" value="TFK75523.1"/>
    <property type="molecule type" value="Genomic_DNA"/>
</dbReference>
<sequence length="141" mass="14188">MKFSAFFAIALAAVASVAEASTVETNANRLARGLPPMPPVRRGTPVEIARRHKPSSTPPSGQCNTGSVQCCNEVQRADSSGMSGLLGLLGVVISGGSLVGTNCSPISAIGLGGNSCNSQPVCCSNNNFNGLVALGCSPVNL</sequence>
<gene>
    <name evidence="1" type="ORF">BDN72DRAFT_831781</name>
</gene>